<dbReference type="InterPro" id="IPR000515">
    <property type="entry name" value="MetI-like"/>
</dbReference>
<feature type="transmembrane region" description="Helical" evidence="7">
    <location>
        <begin position="80"/>
        <end position="101"/>
    </location>
</feature>
<feature type="transmembrane region" description="Helical" evidence="7">
    <location>
        <begin position="113"/>
        <end position="133"/>
    </location>
</feature>
<feature type="transmembrane region" description="Helical" evidence="7">
    <location>
        <begin position="214"/>
        <end position="236"/>
    </location>
</feature>
<evidence type="ECO:0000259" key="8">
    <source>
        <dbReference type="PROSITE" id="PS50928"/>
    </source>
</evidence>
<dbReference type="PROSITE" id="PS50928">
    <property type="entry name" value="ABC_TM1"/>
    <property type="match status" value="1"/>
</dbReference>
<keyword evidence="5 7" id="KW-1133">Transmembrane helix</keyword>
<feature type="transmembrane region" description="Helical" evidence="7">
    <location>
        <begin position="12"/>
        <end position="38"/>
    </location>
</feature>
<keyword evidence="4 7" id="KW-0812">Transmembrane</keyword>
<feature type="transmembrane region" description="Helical" evidence="7">
    <location>
        <begin position="273"/>
        <end position="298"/>
    </location>
</feature>
<comment type="similarity">
    <text evidence="7">Belongs to the binding-protein-dependent transport system permease family.</text>
</comment>
<sequence>MKMKKRSSNPALLVMTLPGLILLVAFHYLPIGGILIAFKDFSYSGGSFLKNFENSPWVGLKNFEFFIQTPDAFIITRNTILYNLVFIALGTAVSVFLAIALNELRNRRAAKMYQTFILLPYFLSWIAVSYLFFGFLSADKGIMNSIIVELLGTKPVEWYSQQAYWPYILVFANLWKYAGYNAIVYLAAITGIDPDYYEAASLDGASKWQQIRHITIPSISTVITLMVLLGIGRMFFADFGLFYQVPLNSGALFEVTNVIDTYVYRALMNSGDIGMSAAASTFQAFVGFVLVVLSNWVVRRIDKEKAIF</sequence>
<proteinExistence type="inferred from homology"/>
<comment type="subcellular location">
    <subcellularLocation>
        <location evidence="1 7">Cell membrane</location>
        <topology evidence="1 7">Multi-pass membrane protein</topology>
    </subcellularLocation>
</comment>
<dbReference type="EMBL" id="WSEM01000016">
    <property type="protein sequence ID" value="MVQ37382.1"/>
    <property type="molecule type" value="Genomic_DNA"/>
</dbReference>
<feature type="transmembrane region" description="Helical" evidence="7">
    <location>
        <begin position="164"/>
        <end position="188"/>
    </location>
</feature>
<protein>
    <submittedName>
        <fullName evidence="9">ABC transporter permease subunit</fullName>
    </submittedName>
</protein>
<keyword evidence="6 7" id="KW-0472">Membrane</keyword>
<evidence type="ECO:0000313" key="9">
    <source>
        <dbReference type="EMBL" id="MVQ37382.1"/>
    </source>
</evidence>
<feature type="domain" description="ABC transmembrane type-1" evidence="8">
    <location>
        <begin position="76"/>
        <end position="294"/>
    </location>
</feature>
<keyword evidence="3" id="KW-1003">Cell membrane</keyword>
<evidence type="ECO:0000256" key="7">
    <source>
        <dbReference type="RuleBase" id="RU363032"/>
    </source>
</evidence>
<accession>A0ABW9UB74</accession>
<dbReference type="CDD" id="cd06261">
    <property type="entry name" value="TM_PBP2"/>
    <property type="match status" value="1"/>
</dbReference>
<dbReference type="Pfam" id="PF00528">
    <property type="entry name" value="BPD_transp_1"/>
    <property type="match status" value="1"/>
</dbReference>
<evidence type="ECO:0000313" key="10">
    <source>
        <dbReference type="Proteomes" id="UP000467637"/>
    </source>
</evidence>
<organism evidence="9 10">
    <name type="scientific">Paenibacillus anseongense</name>
    <dbReference type="NCBI Taxonomy" id="2682845"/>
    <lineage>
        <taxon>Bacteria</taxon>
        <taxon>Bacillati</taxon>
        <taxon>Bacillota</taxon>
        <taxon>Bacilli</taxon>
        <taxon>Bacillales</taxon>
        <taxon>Paenibacillaceae</taxon>
        <taxon>Paenibacillus</taxon>
    </lineage>
</organism>
<dbReference type="InterPro" id="IPR050809">
    <property type="entry name" value="UgpAE/MalFG_permease"/>
</dbReference>
<evidence type="ECO:0000256" key="1">
    <source>
        <dbReference type="ARBA" id="ARBA00004651"/>
    </source>
</evidence>
<evidence type="ECO:0000256" key="4">
    <source>
        <dbReference type="ARBA" id="ARBA00022692"/>
    </source>
</evidence>
<reference evidence="9 10" key="1">
    <citation type="submission" date="2019-12" db="EMBL/GenBank/DDBJ databases">
        <authorList>
            <person name="Huq M.A."/>
        </authorList>
    </citation>
    <scope>NUCLEOTIDE SEQUENCE [LARGE SCALE GENOMIC DNA]</scope>
    <source>
        <strain evidence="9 10">MAH-34</strain>
    </source>
</reference>
<dbReference type="InterPro" id="IPR035906">
    <property type="entry name" value="MetI-like_sf"/>
</dbReference>
<dbReference type="PANTHER" id="PTHR43227">
    <property type="entry name" value="BLL4140 PROTEIN"/>
    <property type="match status" value="1"/>
</dbReference>
<comment type="caution">
    <text evidence="9">The sequence shown here is derived from an EMBL/GenBank/DDBJ whole genome shotgun (WGS) entry which is preliminary data.</text>
</comment>
<name>A0ABW9UB74_9BACL</name>
<evidence type="ECO:0000256" key="3">
    <source>
        <dbReference type="ARBA" id="ARBA00022475"/>
    </source>
</evidence>
<dbReference type="Proteomes" id="UP000467637">
    <property type="component" value="Unassembled WGS sequence"/>
</dbReference>
<evidence type="ECO:0000256" key="6">
    <source>
        <dbReference type="ARBA" id="ARBA00023136"/>
    </source>
</evidence>
<keyword evidence="2 7" id="KW-0813">Transport</keyword>
<gene>
    <name evidence="9" type="ORF">GON05_22430</name>
</gene>
<keyword evidence="10" id="KW-1185">Reference proteome</keyword>
<evidence type="ECO:0000256" key="2">
    <source>
        <dbReference type="ARBA" id="ARBA00022448"/>
    </source>
</evidence>
<dbReference type="PANTHER" id="PTHR43227:SF11">
    <property type="entry name" value="BLL4140 PROTEIN"/>
    <property type="match status" value="1"/>
</dbReference>
<evidence type="ECO:0000256" key="5">
    <source>
        <dbReference type="ARBA" id="ARBA00022989"/>
    </source>
</evidence>
<dbReference type="SUPFAM" id="SSF161098">
    <property type="entry name" value="MetI-like"/>
    <property type="match status" value="1"/>
</dbReference>
<dbReference type="Gene3D" id="1.10.3720.10">
    <property type="entry name" value="MetI-like"/>
    <property type="match status" value="1"/>
</dbReference>